<proteinExistence type="predicted"/>
<evidence type="ECO:0000313" key="1">
    <source>
        <dbReference type="EMBL" id="KAL3522067.1"/>
    </source>
</evidence>
<dbReference type="InterPro" id="IPR011009">
    <property type="entry name" value="Kinase-like_dom_sf"/>
</dbReference>
<dbReference type="SUPFAM" id="SSF56112">
    <property type="entry name" value="Protein kinase-like (PK-like)"/>
    <property type="match status" value="1"/>
</dbReference>
<dbReference type="EMBL" id="JBJUIK010000007">
    <property type="protein sequence ID" value="KAL3522067.1"/>
    <property type="molecule type" value="Genomic_DNA"/>
</dbReference>
<dbReference type="PANTHER" id="PTHR27006:SF606">
    <property type="entry name" value="INTERLEUKIN-1 RECEPTOR-ASSOCIATED KINASE 4"/>
    <property type="match status" value="1"/>
</dbReference>
<dbReference type="PANTHER" id="PTHR27006">
    <property type="entry name" value="PROMASTIGOTE SURFACE ANTIGEN PROTEIN PSA"/>
    <property type="match status" value="1"/>
</dbReference>
<accession>A0ABD2ZUB6</accession>
<sequence length="111" mass="12531">MSLARQQWRDGTPLALLDPTLVDSYVETQVLRCINVGLLCVEEDAEKRPRMASVVQMLNGNSVVLSTSNLLAVPTHNSSERLHEEMELKRFDTKLPSESINEASFTELYPR</sequence>
<dbReference type="Proteomes" id="UP001630127">
    <property type="component" value="Unassembled WGS sequence"/>
</dbReference>
<evidence type="ECO:0008006" key="3">
    <source>
        <dbReference type="Google" id="ProtNLM"/>
    </source>
</evidence>
<protein>
    <recommendedName>
        <fullName evidence="3">S-locus receptor kinase C-terminal domain-containing protein</fullName>
    </recommendedName>
</protein>
<reference evidence="1 2" key="1">
    <citation type="submission" date="2024-11" db="EMBL/GenBank/DDBJ databases">
        <title>A near-complete genome assembly of Cinchona calisaya.</title>
        <authorList>
            <person name="Lian D.C."/>
            <person name="Zhao X.W."/>
            <person name="Wei L."/>
        </authorList>
    </citation>
    <scope>NUCLEOTIDE SEQUENCE [LARGE SCALE GENOMIC DNA]</scope>
    <source>
        <tissue evidence="1">Nenye</tissue>
    </source>
</reference>
<name>A0ABD2ZUB6_9GENT</name>
<organism evidence="1 2">
    <name type="scientific">Cinchona calisaya</name>
    <dbReference type="NCBI Taxonomy" id="153742"/>
    <lineage>
        <taxon>Eukaryota</taxon>
        <taxon>Viridiplantae</taxon>
        <taxon>Streptophyta</taxon>
        <taxon>Embryophyta</taxon>
        <taxon>Tracheophyta</taxon>
        <taxon>Spermatophyta</taxon>
        <taxon>Magnoliopsida</taxon>
        <taxon>eudicotyledons</taxon>
        <taxon>Gunneridae</taxon>
        <taxon>Pentapetalae</taxon>
        <taxon>asterids</taxon>
        <taxon>lamiids</taxon>
        <taxon>Gentianales</taxon>
        <taxon>Rubiaceae</taxon>
        <taxon>Cinchonoideae</taxon>
        <taxon>Cinchoneae</taxon>
        <taxon>Cinchona</taxon>
    </lineage>
</organism>
<comment type="caution">
    <text evidence="1">The sequence shown here is derived from an EMBL/GenBank/DDBJ whole genome shotgun (WGS) entry which is preliminary data.</text>
</comment>
<keyword evidence="2" id="KW-1185">Reference proteome</keyword>
<dbReference type="Gene3D" id="1.10.510.10">
    <property type="entry name" value="Transferase(Phosphotransferase) domain 1"/>
    <property type="match status" value="1"/>
</dbReference>
<evidence type="ECO:0000313" key="2">
    <source>
        <dbReference type="Proteomes" id="UP001630127"/>
    </source>
</evidence>
<gene>
    <name evidence="1" type="ORF">ACH5RR_014901</name>
</gene>
<dbReference type="AlphaFoldDB" id="A0ABD2ZUB6"/>